<sequence>MLLIVTVLVAGAKHKSISETAKFTFGLGSTLTSTVEVYIGGLTQAKKSFSLKVALYFIVSTGDKITGIPVAITVWLASASSVQVMSYKPFVAEMAPKVVGLIGQTTGSDTMALGVVILVEIATF</sequence>
<reference evidence="1 2" key="1">
    <citation type="submission" date="2016-06" db="EMBL/GenBank/DDBJ databases">
        <title>Draft genome sequence of Flavobacterium succinicans strain DD5b.</title>
        <authorList>
            <person name="Poehlein A."/>
            <person name="Daniel R."/>
            <person name="Simeonova D.D."/>
        </authorList>
    </citation>
    <scope>NUCLEOTIDE SEQUENCE [LARGE SCALE GENOMIC DNA]</scope>
    <source>
        <strain evidence="1 2">DD5b</strain>
    </source>
</reference>
<name>A0A199XTV4_9FLAO</name>
<dbReference type="Proteomes" id="UP000093807">
    <property type="component" value="Unassembled WGS sequence"/>
</dbReference>
<organism evidence="1 2">
    <name type="scientific">Flavobacterium succinicans</name>
    <dbReference type="NCBI Taxonomy" id="29536"/>
    <lineage>
        <taxon>Bacteria</taxon>
        <taxon>Pseudomonadati</taxon>
        <taxon>Bacteroidota</taxon>
        <taxon>Flavobacteriia</taxon>
        <taxon>Flavobacteriales</taxon>
        <taxon>Flavobacteriaceae</taxon>
        <taxon>Flavobacterium</taxon>
    </lineage>
</organism>
<evidence type="ECO:0000313" key="1">
    <source>
        <dbReference type="EMBL" id="OAZ05188.1"/>
    </source>
</evidence>
<proteinExistence type="predicted"/>
<comment type="caution">
    <text evidence="1">The sequence shown here is derived from an EMBL/GenBank/DDBJ whole genome shotgun (WGS) entry which is preliminary data.</text>
</comment>
<evidence type="ECO:0000313" key="2">
    <source>
        <dbReference type="Proteomes" id="UP000093807"/>
    </source>
</evidence>
<gene>
    <name evidence="1" type="ORF">FLB_04120</name>
</gene>
<keyword evidence="2" id="KW-1185">Reference proteome</keyword>
<dbReference type="AlphaFoldDB" id="A0A199XTV4"/>
<protein>
    <submittedName>
        <fullName evidence="1">Uncharacterized protein</fullName>
    </submittedName>
</protein>
<accession>A0A199XTV4</accession>
<dbReference type="EMBL" id="JMTM01000016">
    <property type="protein sequence ID" value="OAZ05188.1"/>
    <property type="molecule type" value="Genomic_DNA"/>
</dbReference>